<protein>
    <submittedName>
        <fullName evidence="1">Uncharacterized protein</fullName>
    </submittedName>
</protein>
<organism evidence="1 2">
    <name type="scientific">Cyclocybe aegerita</name>
    <name type="common">Black poplar mushroom</name>
    <name type="synonym">Agrocybe aegerita</name>
    <dbReference type="NCBI Taxonomy" id="1973307"/>
    <lineage>
        <taxon>Eukaryota</taxon>
        <taxon>Fungi</taxon>
        <taxon>Dikarya</taxon>
        <taxon>Basidiomycota</taxon>
        <taxon>Agaricomycotina</taxon>
        <taxon>Agaricomycetes</taxon>
        <taxon>Agaricomycetidae</taxon>
        <taxon>Agaricales</taxon>
        <taxon>Agaricineae</taxon>
        <taxon>Bolbitiaceae</taxon>
        <taxon>Cyclocybe</taxon>
    </lineage>
</organism>
<gene>
    <name evidence="1" type="ORF">AAE3_LOCUS6105</name>
</gene>
<dbReference type="Proteomes" id="UP000467700">
    <property type="component" value="Unassembled WGS sequence"/>
</dbReference>
<dbReference type="EMBL" id="CACVBS010000041">
    <property type="protein sequence ID" value="CAA7263737.1"/>
    <property type="molecule type" value="Genomic_DNA"/>
</dbReference>
<reference evidence="1 2" key="1">
    <citation type="submission" date="2020-01" db="EMBL/GenBank/DDBJ databases">
        <authorList>
            <person name="Gupta K D."/>
        </authorList>
    </citation>
    <scope>NUCLEOTIDE SEQUENCE [LARGE SCALE GENOMIC DNA]</scope>
</reference>
<comment type="caution">
    <text evidence="1">The sequence shown here is derived from an EMBL/GenBank/DDBJ whole genome shotgun (WGS) entry which is preliminary data.</text>
</comment>
<name>A0A8S0XRA7_CYCAE</name>
<keyword evidence="2" id="KW-1185">Reference proteome</keyword>
<proteinExistence type="predicted"/>
<sequence>MAVKKTMSIFDIPATKAAREDKLSVDGRRASGPFRQMCVAEEERIAEDLNTCRALSSDSGERHVEVPGVGVGLLLALAFMFPASQHRLGYSADPAIDNIDDV</sequence>
<dbReference type="AlphaFoldDB" id="A0A8S0XRA7"/>
<evidence type="ECO:0000313" key="2">
    <source>
        <dbReference type="Proteomes" id="UP000467700"/>
    </source>
</evidence>
<accession>A0A8S0XRA7</accession>
<evidence type="ECO:0000313" key="1">
    <source>
        <dbReference type="EMBL" id="CAA7263737.1"/>
    </source>
</evidence>